<dbReference type="SMART" id="SM00448">
    <property type="entry name" value="REC"/>
    <property type="match status" value="1"/>
</dbReference>
<keyword evidence="2 6" id="KW-0238">DNA-binding</keyword>
<dbReference type="InterPro" id="IPR058245">
    <property type="entry name" value="NreC/VraR/RcsB-like_REC"/>
</dbReference>
<dbReference type="PROSITE" id="PS00622">
    <property type="entry name" value="HTH_LUXR_1"/>
    <property type="match status" value="1"/>
</dbReference>
<accession>A0A433VQ02</accession>
<dbReference type="InterPro" id="IPR000792">
    <property type="entry name" value="Tscrpt_reg_LuxR_C"/>
</dbReference>
<dbReference type="Gene3D" id="3.40.50.2300">
    <property type="match status" value="1"/>
</dbReference>
<dbReference type="InterPro" id="IPR011006">
    <property type="entry name" value="CheY-like_superfamily"/>
</dbReference>
<feature type="domain" description="HTH luxR-type" evidence="4">
    <location>
        <begin position="159"/>
        <end position="224"/>
    </location>
</feature>
<dbReference type="InterPro" id="IPR016032">
    <property type="entry name" value="Sig_transdc_resp-reg_C-effctor"/>
</dbReference>
<reference evidence="6" key="2">
    <citation type="journal article" date="2019" name="Genome Biol. Evol.">
        <title>Day and night: Metabolic profiles and evolutionary relationships of six axenic non-marine cyanobacteria.</title>
        <authorList>
            <person name="Will S.E."/>
            <person name="Henke P."/>
            <person name="Boedeker C."/>
            <person name="Huang S."/>
            <person name="Brinkmann H."/>
            <person name="Rohde M."/>
            <person name="Jarek M."/>
            <person name="Friedl T."/>
            <person name="Seufert S."/>
            <person name="Schumacher M."/>
            <person name="Overmann J."/>
            <person name="Neumann-Schaal M."/>
            <person name="Petersen J."/>
        </authorList>
    </citation>
    <scope>NUCLEOTIDE SEQUENCE [LARGE SCALE GENOMIC DNA]</scope>
    <source>
        <strain evidence="6">PCC 7102</strain>
    </source>
</reference>
<dbReference type="Pfam" id="PF00196">
    <property type="entry name" value="GerE"/>
    <property type="match status" value="1"/>
</dbReference>
<proteinExistence type="predicted"/>
<dbReference type="PROSITE" id="PS50043">
    <property type="entry name" value="HTH_LUXR_2"/>
    <property type="match status" value="1"/>
</dbReference>
<gene>
    <name evidence="6" type="ORF">DSM106972_012990</name>
</gene>
<evidence type="ECO:0000256" key="3">
    <source>
        <dbReference type="PROSITE-ProRule" id="PRU00169"/>
    </source>
</evidence>
<evidence type="ECO:0000259" key="4">
    <source>
        <dbReference type="PROSITE" id="PS50043"/>
    </source>
</evidence>
<keyword evidence="7" id="KW-1185">Reference proteome</keyword>
<dbReference type="CDD" id="cd17535">
    <property type="entry name" value="REC_NarL-like"/>
    <property type="match status" value="1"/>
</dbReference>
<dbReference type="Proteomes" id="UP000271624">
    <property type="component" value="Unassembled WGS sequence"/>
</dbReference>
<dbReference type="Pfam" id="PF00072">
    <property type="entry name" value="Response_reg"/>
    <property type="match status" value="1"/>
</dbReference>
<dbReference type="InterPro" id="IPR039420">
    <property type="entry name" value="WalR-like"/>
</dbReference>
<dbReference type="PRINTS" id="PR00038">
    <property type="entry name" value="HTHLUXR"/>
</dbReference>
<dbReference type="SUPFAM" id="SSF52172">
    <property type="entry name" value="CheY-like"/>
    <property type="match status" value="1"/>
</dbReference>
<organism evidence="6 7">
    <name type="scientific">Dulcicalothrix desertica PCC 7102</name>
    <dbReference type="NCBI Taxonomy" id="232991"/>
    <lineage>
        <taxon>Bacteria</taxon>
        <taxon>Bacillati</taxon>
        <taxon>Cyanobacteriota</taxon>
        <taxon>Cyanophyceae</taxon>
        <taxon>Nostocales</taxon>
        <taxon>Calotrichaceae</taxon>
        <taxon>Dulcicalothrix</taxon>
    </lineage>
</organism>
<evidence type="ECO:0000256" key="2">
    <source>
        <dbReference type="ARBA" id="ARBA00023125"/>
    </source>
</evidence>
<reference evidence="6" key="1">
    <citation type="submission" date="2018-12" db="EMBL/GenBank/DDBJ databases">
        <authorList>
            <person name="Will S."/>
            <person name="Neumann-Schaal M."/>
            <person name="Henke P."/>
        </authorList>
    </citation>
    <scope>NUCLEOTIDE SEQUENCE</scope>
    <source>
        <strain evidence="6">PCC 7102</strain>
    </source>
</reference>
<dbReference type="PANTHER" id="PTHR43214">
    <property type="entry name" value="TWO-COMPONENT RESPONSE REGULATOR"/>
    <property type="match status" value="1"/>
</dbReference>
<dbReference type="CDD" id="cd06170">
    <property type="entry name" value="LuxR_C_like"/>
    <property type="match status" value="1"/>
</dbReference>
<dbReference type="AlphaFoldDB" id="A0A433VQ02"/>
<keyword evidence="1 3" id="KW-0597">Phosphoprotein</keyword>
<dbReference type="GO" id="GO:0003677">
    <property type="term" value="F:DNA binding"/>
    <property type="evidence" value="ECO:0007669"/>
    <property type="project" value="UniProtKB-KW"/>
</dbReference>
<name>A0A433VQ02_9CYAN</name>
<sequence>MEKIMNNKLISIVLVDDEERFREGLRTLLTFYSTSASFAVNIVGEANCVEQVVKLAIQKNPDIILLDLELVNSDGITAIERLKDISYAGKILVLSAHQEDDWVFQAMQKGASGYVFKNRVANQLCDAINTVLRSEIYLPPEAASGFFRCFQQNASAVSKASHQLHLTEREQEVLQLLTQGASNDEIAKNLYVTVATVKAHLTSIFEKLKVSSRTQAIVTAIRLGLVQA</sequence>
<dbReference type="SMART" id="SM00421">
    <property type="entry name" value="HTH_LUXR"/>
    <property type="match status" value="1"/>
</dbReference>
<protein>
    <submittedName>
        <fullName evidence="6">DNA-binding response regulator</fullName>
    </submittedName>
</protein>
<feature type="modified residue" description="4-aspartylphosphate" evidence="3">
    <location>
        <position position="67"/>
    </location>
</feature>
<evidence type="ECO:0000256" key="1">
    <source>
        <dbReference type="ARBA" id="ARBA00022553"/>
    </source>
</evidence>
<dbReference type="SUPFAM" id="SSF46894">
    <property type="entry name" value="C-terminal effector domain of the bipartite response regulators"/>
    <property type="match status" value="1"/>
</dbReference>
<comment type="caution">
    <text evidence="6">The sequence shown here is derived from an EMBL/GenBank/DDBJ whole genome shotgun (WGS) entry which is preliminary data.</text>
</comment>
<dbReference type="EMBL" id="RSCL01000003">
    <property type="protein sequence ID" value="RUT08131.1"/>
    <property type="molecule type" value="Genomic_DNA"/>
</dbReference>
<evidence type="ECO:0000259" key="5">
    <source>
        <dbReference type="PROSITE" id="PS50110"/>
    </source>
</evidence>
<dbReference type="GO" id="GO:0006355">
    <property type="term" value="P:regulation of DNA-templated transcription"/>
    <property type="evidence" value="ECO:0007669"/>
    <property type="project" value="InterPro"/>
</dbReference>
<evidence type="ECO:0000313" key="7">
    <source>
        <dbReference type="Proteomes" id="UP000271624"/>
    </source>
</evidence>
<dbReference type="InterPro" id="IPR001789">
    <property type="entry name" value="Sig_transdc_resp-reg_receiver"/>
</dbReference>
<dbReference type="PROSITE" id="PS50110">
    <property type="entry name" value="RESPONSE_REGULATORY"/>
    <property type="match status" value="1"/>
</dbReference>
<dbReference type="GO" id="GO:0000160">
    <property type="term" value="P:phosphorelay signal transduction system"/>
    <property type="evidence" value="ECO:0007669"/>
    <property type="project" value="InterPro"/>
</dbReference>
<evidence type="ECO:0000313" key="6">
    <source>
        <dbReference type="EMBL" id="RUT08131.1"/>
    </source>
</evidence>
<feature type="domain" description="Response regulatory" evidence="5">
    <location>
        <begin position="11"/>
        <end position="132"/>
    </location>
</feature>